<accession>A0AAN5Z1E9</accession>
<gene>
    <name evidence="1" type="ORF">FAUST_10611</name>
</gene>
<keyword evidence="2" id="KW-1185">Reference proteome</keyword>
<sequence>MSSTNEDKIEDQPRWLINIENSIKEELEEFPSDPRYYEIVRDLLLAPKDNEQAVPDSVTRFYQLYGDGAETEKREPPEYGAAYKLNSIADVVFEAVRDVFYTTLEHDRLAEFLIGIKKGAVAEYDTVNPQFVDHDWGLETIASGSWNASHVDASTKNLATDPEQIWTEAWINTSALISKLYKESLLDTDGPIWLTWDFVMAFEKLTKGDVASDAGRQAQVLAPINHILLAGEPFADEAKATADGRILELNAAKWKLWSSKIKEIADAVDDGARWDLKSQAQEAFERTFATNSTIWSAIRERDCPEKREGLVKIAADIPLLFFVHLRPCLFQLDTWDK</sequence>
<dbReference type="EMBL" id="JAAMOD010000418">
    <property type="protein sequence ID" value="KAF5229139.1"/>
    <property type="molecule type" value="Genomic_DNA"/>
</dbReference>
<reference evidence="1 2" key="1">
    <citation type="submission" date="2020-02" db="EMBL/GenBank/DDBJ databases">
        <title>Identification and distribution of gene clusters putatively required for synthesis of sphingolipid metabolism inhibitors in phylogenetically diverse species of the filamentous fungus Fusarium.</title>
        <authorList>
            <person name="Kim H.-S."/>
            <person name="Busman M."/>
            <person name="Brown D.W."/>
            <person name="Divon H."/>
            <person name="Uhlig S."/>
            <person name="Proctor R.H."/>
        </authorList>
    </citation>
    <scope>NUCLEOTIDE SEQUENCE [LARGE SCALE GENOMIC DNA]</scope>
    <source>
        <strain evidence="1 2">NRRL 2903</strain>
    </source>
</reference>
<name>A0AAN5Z1E9_FUSAU</name>
<dbReference type="AlphaFoldDB" id="A0AAN5Z1E9"/>
<evidence type="ECO:0000313" key="2">
    <source>
        <dbReference type="Proteomes" id="UP000537989"/>
    </source>
</evidence>
<proteinExistence type="predicted"/>
<evidence type="ECO:0000313" key="1">
    <source>
        <dbReference type="EMBL" id="KAF5229139.1"/>
    </source>
</evidence>
<comment type="caution">
    <text evidence="1">The sequence shown here is derived from an EMBL/GenBank/DDBJ whole genome shotgun (WGS) entry which is preliminary data.</text>
</comment>
<dbReference type="Proteomes" id="UP000537989">
    <property type="component" value="Unassembled WGS sequence"/>
</dbReference>
<organism evidence="1 2">
    <name type="scientific">Fusarium austroamericanum</name>
    <dbReference type="NCBI Taxonomy" id="282268"/>
    <lineage>
        <taxon>Eukaryota</taxon>
        <taxon>Fungi</taxon>
        <taxon>Dikarya</taxon>
        <taxon>Ascomycota</taxon>
        <taxon>Pezizomycotina</taxon>
        <taxon>Sordariomycetes</taxon>
        <taxon>Hypocreomycetidae</taxon>
        <taxon>Hypocreales</taxon>
        <taxon>Nectriaceae</taxon>
        <taxon>Fusarium</taxon>
    </lineage>
</organism>
<protein>
    <submittedName>
        <fullName evidence="1">Uncharacterized protein</fullName>
    </submittedName>
</protein>